<dbReference type="PROSITE" id="PS50893">
    <property type="entry name" value="ABC_TRANSPORTER_2"/>
    <property type="match status" value="2"/>
</dbReference>
<feature type="domain" description="ABC transporter" evidence="7">
    <location>
        <begin position="313"/>
        <end position="531"/>
    </location>
</feature>
<comment type="similarity">
    <text evidence="4">Belongs to the ABC transporter superfamily. ABCF family. YheS subfamily.</text>
</comment>
<dbReference type="InterPro" id="IPR003593">
    <property type="entry name" value="AAA+_ATPase"/>
</dbReference>
<evidence type="ECO:0000256" key="4">
    <source>
        <dbReference type="ARBA" id="ARBA00061571"/>
    </source>
</evidence>
<evidence type="ECO:0000313" key="9">
    <source>
        <dbReference type="Proteomes" id="UP000070250"/>
    </source>
</evidence>
<proteinExistence type="inferred from homology"/>
<evidence type="ECO:0000256" key="5">
    <source>
        <dbReference type="ARBA" id="ARBA00069073"/>
    </source>
</evidence>
<dbReference type="InterPro" id="IPR027417">
    <property type="entry name" value="P-loop_NTPase"/>
</dbReference>
<dbReference type="PROSITE" id="PS00211">
    <property type="entry name" value="ABC_TRANSPORTER_1"/>
    <property type="match status" value="2"/>
</dbReference>
<accession>A0A127FE70</accession>
<dbReference type="AlphaFoldDB" id="A0A127FE70"/>
<dbReference type="Gene3D" id="3.40.50.300">
    <property type="entry name" value="P-loop containing nucleotide triphosphate hydrolases"/>
    <property type="match status" value="2"/>
</dbReference>
<dbReference type="PANTHER" id="PTHR19211:SF14">
    <property type="entry name" value="ATP-BINDING CASSETTE SUB-FAMILY F MEMBER 1"/>
    <property type="match status" value="1"/>
</dbReference>
<keyword evidence="3 8" id="KW-0067">ATP-binding</keyword>
<dbReference type="GO" id="GO:0016887">
    <property type="term" value="F:ATP hydrolysis activity"/>
    <property type="evidence" value="ECO:0007669"/>
    <property type="project" value="InterPro"/>
</dbReference>
<keyword evidence="1" id="KW-0677">Repeat</keyword>
<protein>
    <recommendedName>
        <fullName evidence="5">Probable ATP-binding protein YheS</fullName>
    </recommendedName>
</protein>
<dbReference type="GO" id="GO:0005524">
    <property type="term" value="F:ATP binding"/>
    <property type="evidence" value="ECO:0007669"/>
    <property type="project" value="UniProtKB-KW"/>
</dbReference>
<dbReference type="Proteomes" id="UP000070250">
    <property type="component" value="Chromosome"/>
</dbReference>
<name>A0A127FE70_STEDE</name>
<dbReference type="Pfam" id="PF12848">
    <property type="entry name" value="ABC_tran_Xtn"/>
    <property type="match status" value="1"/>
</dbReference>
<sequence>MLTFSSLSLRRGTRLLIADVSFTIHRAEKVGIVGANGCGKSSLLALILGELQPDAGSFELPPQRVIAHVAQELAADECDAIEFVMDGDRELRAIQKAIADAEANDAGALLGELHGRLDAIGGYEARSRAGRLMHGLGFTAADETRPVDTFSGGWRVRLNLARALMCRSDLLLLDEPTNHLDLDAVIWLEEWLRTYPGTLLMIAHDREFLDRTVGRIVHIEAGTARLYSGNYSAFEEQRAAQLAQQRSMYERQQRQIRHMMSFVERFRAKATKARQAQSRLKALERMERIAPAHVDSPFEFSFLSPQKLPRPLLTLEKQSAGYGERRILESISMTIAPGNRIALLGRNGAGKSTLMKLLAGELPDQTGRRTEARDLRIGYFAQHQLEQLTPDDSPLMHLRRLGADTAARAAERELRGFLGGFGFSGDRVFEPVGLFSGGEKARLVLALVSYQRPNLLLLDEPTNHLDLEMRQALAIALQDYEAAVVLVSHDRHLLRAVADDLILVDQGQARPFEGDLDDYARWSAAREPSTGEAPTPSCGKAARPGTGRGANLSINPSMEQKKQRKRAAAQRRSRIGPLLAEIARIENRIQALEMRRKELEASLASSDVYAAEAKTRLQELLQSQTQLIRDIDAQEISWLEANERLEAELAADLDPADIQLASDTMLIENPRPANSRR</sequence>
<keyword evidence="9" id="KW-1185">Reference proteome</keyword>
<organism evidence="8 9">
    <name type="scientific">Steroidobacter denitrificans</name>
    <dbReference type="NCBI Taxonomy" id="465721"/>
    <lineage>
        <taxon>Bacteria</taxon>
        <taxon>Pseudomonadati</taxon>
        <taxon>Pseudomonadota</taxon>
        <taxon>Gammaproteobacteria</taxon>
        <taxon>Steroidobacterales</taxon>
        <taxon>Steroidobacteraceae</taxon>
        <taxon>Steroidobacter</taxon>
    </lineage>
</organism>
<dbReference type="EMBL" id="CP011971">
    <property type="protein sequence ID" value="AMN48190.1"/>
    <property type="molecule type" value="Genomic_DNA"/>
</dbReference>
<reference evidence="8 9" key="1">
    <citation type="submission" date="2015-06" db="EMBL/GenBank/DDBJ databases">
        <title>A Comprehensive Approach to Explore the Metabolic and Phylogenetic Diversity of Bacterial Steroid Degradation in the Environment: Testosterone as an Example.</title>
        <authorList>
            <person name="Yang F.-C."/>
            <person name="Chen Y.-L."/>
            <person name="Yu C.-P."/>
            <person name="Tang S.-L."/>
            <person name="Wang P.-H."/>
            <person name="Ismail W."/>
            <person name="Wang C.-H."/>
            <person name="Yang C.-Y."/>
            <person name="Chiang Y.-R."/>
        </authorList>
    </citation>
    <scope>NUCLEOTIDE SEQUENCE [LARGE SCALE GENOMIC DNA]</scope>
    <source>
        <strain evidence="8 9">DSM 18526</strain>
    </source>
</reference>
<dbReference type="PATRIC" id="fig|465721.4.peg.2993"/>
<evidence type="ECO:0000256" key="6">
    <source>
        <dbReference type="SAM" id="MobiDB-lite"/>
    </source>
</evidence>
<dbReference type="STRING" id="465721.ACG33_14000"/>
<evidence type="ECO:0000256" key="3">
    <source>
        <dbReference type="ARBA" id="ARBA00022840"/>
    </source>
</evidence>
<dbReference type="Pfam" id="PF00005">
    <property type="entry name" value="ABC_tran"/>
    <property type="match status" value="2"/>
</dbReference>
<dbReference type="CDD" id="cd03221">
    <property type="entry name" value="ABCF_EF-3"/>
    <property type="match status" value="2"/>
</dbReference>
<dbReference type="SUPFAM" id="SSF52540">
    <property type="entry name" value="P-loop containing nucleoside triphosphate hydrolases"/>
    <property type="match status" value="2"/>
</dbReference>
<dbReference type="FunFam" id="3.40.50.300:FF:000011">
    <property type="entry name" value="Putative ABC transporter ATP-binding component"/>
    <property type="match status" value="1"/>
</dbReference>
<feature type="domain" description="ABC transporter" evidence="7">
    <location>
        <begin position="2"/>
        <end position="246"/>
    </location>
</feature>
<evidence type="ECO:0000256" key="2">
    <source>
        <dbReference type="ARBA" id="ARBA00022741"/>
    </source>
</evidence>
<dbReference type="FunFam" id="3.40.50.300:FF:002053">
    <property type="entry name" value="ABC transporter ATP-binding protein"/>
    <property type="match status" value="1"/>
</dbReference>
<evidence type="ECO:0000256" key="1">
    <source>
        <dbReference type="ARBA" id="ARBA00022737"/>
    </source>
</evidence>
<dbReference type="PANTHER" id="PTHR19211">
    <property type="entry name" value="ATP-BINDING TRANSPORT PROTEIN-RELATED"/>
    <property type="match status" value="1"/>
</dbReference>
<feature type="compositionally biased region" description="Basic residues" evidence="6">
    <location>
        <begin position="562"/>
        <end position="572"/>
    </location>
</feature>
<dbReference type="InterPro" id="IPR003439">
    <property type="entry name" value="ABC_transporter-like_ATP-bd"/>
</dbReference>
<keyword evidence="2" id="KW-0547">Nucleotide-binding</keyword>
<dbReference type="InterPro" id="IPR050611">
    <property type="entry name" value="ABCF"/>
</dbReference>
<gene>
    <name evidence="8" type="ORF">ACG33_14000</name>
</gene>
<evidence type="ECO:0000313" key="8">
    <source>
        <dbReference type="EMBL" id="AMN48190.1"/>
    </source>
</evidence>
<evidence type="ECO:0000259" key="7">
    <source>
        <dbReference type="PROSITE" id="PS50893"/>
    </source>
</evidence>
<dbReference type="OrthoDB" id="9762051at2"/>
<dbReference type="SMART" id="SM00382">
    <property type="entry name" value="AAA"/>
    <property type="match status" value="2"/>
</dbReference>
<dbReference type="InterPro" id="IPR017871">
    <property type="entry name" value="ABC_transporter-like_CS"/>
</dbReference>
<feature type="region of interest" description="Disordered" evidence="6">
    <location>
        <begin position="526"/>
        <end position="572"/>
    </location>
</feature>
<dbReference type="InterPro" id="IPR032781">
    <property type="entry name" value="ABC_tran_Xtn"/>
</dbReference>
<dbReference type="RefSeq" id="WP_066922096.1">
    <property type="nucleotide sequence ID" value="NZ_CP011971.1"/>
</dbReference>
<dbReference type="KEGG" id="sdf:ACG33_14000"/>